<protein>
    <submittedName>
        <fullName evidence="3">FAD-binding oxidoreductase</fullName>
    </submittedName>
</protein>
<dbReference type="GO" id="GO:0005737">
    <property type="term" value="C:cytoplasm"/>
    <property type="evidence" value="ECO:0007669"/>
    <property type="project" value="TreeGrafter"/>
</dbReference>
<dbReference type="InterPro" id="IPR036188">
    <property type="entry name" value="FAD/NAD-bd_sf"/>
</dbReference>
<keyword evidence="4" id="KW-1185">Reference proteome</keyword>
<dbReference type="InterPro" id="IPR006076">
    <property type="entry name" value="FAD-dep_OxRdtase"/>
</dbReference>
<gene>
    <name evidence="3" type="ORF">E5R92_00190</name>
</gene>
<dbReference type="KEGG" id="peg:E5R92_00190"/>
<dbReference type="EMBL" id="CP038852">
    <property type="protein sequence ID" value="QIZ20217.1"/>
    <property type="molecule type" value="Genomic_DNA"/>
</dbReference>
<dbReference type="GO" id="GO:0016491">
    <property type="term" value="F:oxidoreductase activity"/>
    <property type="evidence" value="ECO:0007669"/>
    <property type="project" value="UniProtKB-KW"/>
</dbReference>
<reference evidence="3 4" key="1">
    <citation type="journal article" date="2020" name="Nat. Microbiol.">
        <title>Lysogenic host-virus interactions in SAR11 marine bacteria.</title>
        <authorList>
            <person name="Morris R.M."/>
            <person name="Cain K.R."/>
            <person name="Hvorecny K.L."/>
            <person name="Kollman J.M."/>
        </authorList>
    </citation>
    <scope>NUCLEOTIDE SEQUENCE [LARGE SCALE GENOMIC DNA]</scope>
    <source>
        <strain evidence="3 4">NP1</strain>
    </source>
</reference>
<dbReference type="Pfam" id="PF01266">
    <property type="entry name" value="DAO"/>
    <property type="match status" value="1"/>
</dbReference>
<evidence type="ECO:0000256" key="1">
    <source>
        <dbReference type="ARBA" id="ARBA00023002"/>
    </source>
</evidence>
<name>A0A6H1PZY2_9PROT</name>
<dbReference type="Gene3D" id="3.50.50.60">
    <property type="entry name" value="FAD/NAD(P)-binding domain"/>
    <property type="match status" value="1"/>
</dbReference>
<evidence type="ECO:0000259" key="2">
    <source>
        <dbReference type="Pfam" id="PF01266"/>
    </source>
</evidence>
<dbReference type="Gene3D" id="3.30.9.10">
    <property type="entry name" value="D-Amino Acid Oxidase, subunit A, domain 2"/>
    <property type="match status" value="1"/>
</dbReference>
<evidence type="ECO:0000313" key="3">
    <source>
        <dbReference type="EMBL" id="QIZ20217.1"/>
    </source>
</evidence>
<dbReference type="SUPFAM" id="SSF51905">
    <property type="entry name" value="FAD/NAD(P)-binding domain"/>
    <property type="match status" value="1"/>
</dbReference>
<evidence type="ECO:0000313" key="4">
    <source>
        <dbReference type="Proteomes" id="UP000501094"/>
    </source>
</evidence>
<keyword evidence="1" id="KW-0560">Oxidoreductase</keyword>
<organism evidence="3 4">
    <name type="scientific">Candidatus Pelagibacter giovannonii</name>
    <dbReference type="NCBI Taxonomy" id="2563896"/>
    <lineage>
        <taxon>Bacteria</taxon>
        <taxon>Pseudomonadati</taxon>
        <taxon>Pseudomonadota</taxon>
        <taxon>Alphaproteobacteria</taxon>
        <taxon>Candidatus Pelagibacterales</taxon>
        <taxon>Candidatus Pelagibacteraceae</taxon>
        <taxon>Candidatus Pelagibacter</taxon>
    </lineage>
</organism>
<dbReference type="Proteomes" id="UP000501094">
    <property type="component" value="Chromosome"/>
</dbReference>
<feature type="domain" description="FAD dependent oxidoreductase" evidence="2">
    <location>
        <begin position="41"/>
        <end position="400"/>
    </location>
</feature>
<dbReference type="AlphaFoldDB" id="A0A6H1PZY2"/>
<proteinExistence type="predicted"/>
<dbReference type="PANTHER" id="PTHR13847:SF281">
    <property type="entry name" value="FAD DEPENDENT OXIDOREDUCTASE DOMAIN-CONTAINING PROTEIN"/>
    <property type="match status" value="1"/>
</dbReference>
<dbReference type="RefSeq" id="WP_168606123.1">
    <property type="nucleotide sequence ID" value="NZ_CP038852.1"/>
</dbReference>
<dbReference type="PANTHER" id="PTHR13847">
    <property type="entry name" value="SARCOSINE DEHYDROGENASE-RELATED"/>
    <property type="match status" value="1"/>
</dbReference>
<sequence length="448" mass="51061">MKNIYHSDIYQFNTPVSSYWEDHSSENLNLDKVNKDISSEIVVIGGGYTGLSCAINLVENHNLDVILVEAGKIGWGASSRNAGFCSLPPSKMSFKKMQAIYGNDETKKFFKNSVEGSNYTRDIIKEYNIDCDVTGDSNYVVAHHPNKFKDIQEQAKAYKEEFGIETEIYSKEDFDKIGHGGTEQFGAFSYKPGFAINPLKFVNGIAKYALSKQLKIFEHTKVDKVEKDNGAYILRTKEGSIRSKKIVVATNGFYQEGLIPEMNSRILPVISNIIVTRPLTEQEIDQHNFKTFSPIANTKNLLYYYRKLPDNRILFGTRGDLSGSNQSNLNMSKKMEKFLKDIFPKWKDINIDYNWRGLIALSQKLTPSIGKIDNEEIYYGFGYNGVGVSSAPWTGKQLSKLVLSNSKELDISKIYKGLPKKFIFPQLRTFYFRLAVWFYAIKDRFNIS</sequence>
<accession>A0A6H1PZY2</accession>